<keyword evidence="1" id="KW-0812">Transmembrane</keyword>
<dbReference type="EMBL" id="CP090168">
    <property type="protein sequence ID" value="UJO18975.1"/>
    <property type="molecule type" value="Genomic_DNA"/>
</dbReference>
<feature type="transmembrane region" description="Helical" evidence="1">
    <location>
        <begin position="124"/>
        <end position="146"/>
    </location>
</feature>
<protein>
    <submittedName>
        <fullName evidence="2">Uncharacterized protein</fullName>
    </submittedName>
</protein>
<evidence type="ECO:0000256" key="1">
    <source>
        <dbReference type="SAM" id="Phobius"/>
    </source>
</evidence>
<feature type="transmembrane region" description="Helical" evidence="1">
    <location>
        <begin position="83"/>
        <end position="104"/>
    </location>
</feature>
<dbReference type="Proteomes" id="UP000756132">
    <property type="component" value="Chromosome 6"/>
</dbReference>
<reference evidence="2" key="1">
    <citation type="submission" date="2021-12" db="EMBL/GenBank/DDBJ databases">
        <authorList>
            <person name="Zaccaron A."/>
            <person name="Stergiopoulos I."/>
        </authorList>
    </citation>
    <scope>NUCLEOTIDE SEQUENCE</scope>
    <source>
        <strain evidence="2">Race5_Kim</strain>
    </source>
</reference>
<keyword evidence="1" id="KW-1133">Transmembrane helix</keyword>
<sequence>MNTTNPLQRFTDHRTRLGYHRYDQDTTLGLPPAVLHGMLYVVFGIILYIVYNVTLSAVNSTLRTWFQITNSNSIRRAYTSSSVKTILTGLITGYYLYLANFGAIKAEIMNGNLDIPVQARGVSVWKFLGIVLVVPSVSTFTQRVIWMMNNRLGRAWGEHRNPVSMAKEVRDKSEKIEAEALAGNGE</sequence>
<gene>
    <name evidence="2" type="ORF">CLAFUR5_06862</name>
</gene>
<keyword evidence="1" id="KW-0472">Membrane</keyword>
<evidence type="ECO:0000313" key="2">
    <source>
        <dbReference type="EMBL" id="UJO18975.1"/>
    </source>
</evidence>
<proteinExistence type="predicted"/>
<reference evidence="2" key="2">
    <citation type="journal article" date="2022" name="Microb. Genom.">
        <title>A chromosome-scale genome assembly of the tomato pathogen Cladosporium fulvum reveals a compartmentalized genome architecture and the presence of a dispensable chromosome.</title>
        <authorList>
            <person name="Zaccaron A.Z."/>
            <person name="Chen L.H."/>
            <person name="Samaras A."/>
            <person name="Stergiopoulos I."/>
        </authorList>
    </citation>
    <scope>NUCLEOTIDE SEQUENCE</scope>
    <source>
        <strain evidence="2">Race5_Kim</strain>
    </source>
</reference>
<name>A0A9Q8PAQ6_PASFU</name>
<dbReference type="AlphaFoldDB" id="A0A9Q8PAQ6"/>
<feature type="transmembrane region" description="Helical" evidence="1">
    <location>
        <begin position="38"/>
        <end position="62"/>
    </location>
</feature>
<accession>A0A9Q8PAQ6</accession>
<dbReference type="RefSeq" id="XP_047763341.1">
    <property type="nucleotide sequence ID" value="XM_047906010.1"/>
</dbReference>
<organism evidence="2 3">
    <name type="scientific">Passalora fulva</name>
    <name type="common">Tomato leaf mold</name>
    <name type="synonym">Cladosporium fulvum</name>
    <dbReference type="NCBI Taxonomy" id="5499"/>
    <lineage>
        <taxon>Eukaryota</taxon>
        <taxon>Fungi</taxon>
        <taxon>Dikarya</taxon>
        <taxon>Ascomycota</taxon>
        <taxon>Pezizomycotina</taxon>
        <taxon>Dothideomycetes</taxon>
        <taxon>Dothideomycetidae</taxon>
        <taxon>Mycosphaerellales</taxon>
        <taxon>Mycosphaerellaceae</taxon>
        <taxon>Fulvia</taxon>
    </lineage>
</organism>
<evidence type="ECO:0000313" key="3">
    <source>
        <dbReference type="Proteomes" id="UP000756132"/>
    </source>
</evidence>
<keyword evidence="3" id="KW-1185">Reference proteome</keyword>
<dbReference type="KEGG" id="ffu:CLAFUR5_06862"/>
<dbReference type="GeneID" id="71986740"/>